<evidence type="ECO:0000256" key="7">
    <source>
        <dbReference type="SAM" id="MobiDB-lite"/>
    </source>
</evidence>
<dbReference type="InterPro" id="IPR025756">
    <property type="entry name" value="Myb_CC_LHEQLE"/>
</dbReference>
<organism evidence="9">
    <name type="scientific">Eucalyptus grandis</name>
    <name type="common">Flooded gum</name>
    <dbReference type="NCBI Taxonomy" id="71139"/>
    <lineage>
        <taxon>Eukaryota</taxon>
        <taxon>Viridiplantae</taxon>
        <taxon>Streptophyta</taxon>
        <taxon>Embryophyta</taxon>
        <taxon>Tracheophyta</taxon>
        <taxon>Spermatophyta</taxon>
        <taxon>Magnoliopsida</taxon>
        <taxon>eudicotyledons</taxon>
        <taxon>Gunneridae</taxon>
        <taxon>Pentapetalae</taxon>
        <taxon>rosids</taxon>
        <taxon>malvids</taxon>
        <taxon>Myrtales</taxon>
        <taxon>Myrtaceae</taxon>
        <taxon>Myrtoideae</taxon>
        <taxon>Eucalypteae</taxon>
        <taxon>Eucalyptus</taxon>
    </lineage>
</organism>
<evidence type="ECO:0000256" key="4">
    <source>
        <dbReference type="ARBA" id="ARBA00023054"/>
    </source>
</evidence>
<evidence type="ECO:0000256" key="3">
    <source>
        <dbReference type="ARBA" id="ARBA00023015"/>
    </source>
</evidence>
<evidence type="ECO:0000259" key="8">
    <source>
        <dbReference type="PROSITE" id="PS51294"/>
    </source>
</evidence>
<keyword evidence="4" id="KW-0175">Coiled coil</keyword>
<dbReference type="GO" id="GO:0003677">
    <property type="term" value="F:DNA binding"/>
    <property type="evidence" value="ECO:0007669"/>
    <property type="project" value="InterPro"/>
</dbReference>
<dbReference type="STRING" id="71139.A0A059CJ51"/>
<dbReference type="EMBL" id="KK198756">
    <property type="protein sequence ID" value="KCW78458.1"/>
    <property type="molecule type" value="Genomic_DNA"/>
</dbReference>
<reference evidence="9" key="1">
    <citation type="submission" date="2013-07" db="EMBL/GenBank/DDBJ databases">
        <title>The genome of Eucalyptus grandis.</title>
        <authorList>
            <person name="Schmutz J."/>
            <person name="Hayes R."/>
            <person name="Myburg A."/>
            <person name="Tuskan G."/>
            <person name="Grattapaglia D."/>
            <person name="Rokhsar D.S."/>
        </authorList>
    </citation>
    <scope>NUCLEOTIDE SEQUENCE</scope>
    <source>
        <tissue evidence="9">Leaf extractions</tissue>
    </source>
</reference>
<dbReference type="SMR" id="A0A059CJ51"/>
<keyword evidence="6" id="KW-0539">Nucleus</keyword>
<dbReference type="InterPro" id="IPR001005">
    <property type="entry name" value="SANT/Myb"/>
</dbReference>
<accession>A0A059CJ51</accession>
<dbReference type="PROSITE" id="PS51294">
    <property type="entry name" value="HTH_MYB"/>
    <property type="match status" value="1"/>
</dbReference>
<feature type="compositionally biased region" description="Gly residues" evidence="7">
    <location>
        <begin position="1"/>
        <end position="21"/>
    </location>
</feature>
<feature type="domain" description="HTH myb-type" evidence="8">
    <location>
        <begin position="25"/>
        <end position="85"/>
    </location>
</feature>
<evidence type="ECO:0000256" key="2">
    <source>
        <dbReference type="ARBA" id="ARBA00006783"/>
    </source>
</evidence>
<dbReference type="NCBIfam" id="TIGR01557">
    <property type="entry name" value="myb_SHAQKYF"/>
    <property type="match status" value="1"/>
</dbReference>
<evidence type="ECO:0000313" key="9">
    <source>
        <dbReference type="EMBL" id="KCW78458.1"/>
    </source>
</evidence>
<dbReference type="Gene3D" id="1.10.10.60">
    <property type="entry name" value="Homeodomain-like"/>
    <property type="match status" value="1"/>
</dbReference>
<dbReference type="InParanoid" id="A0A059CJ51"/>
<dbReference type="InterPro" id="IPR017930">
    <property type="entry name" value="Myb_dom"/>
</dbReference>
<dbReference type="FunFam" id="1.10.10.60:FF:000002">
    <property type="entry name" value="Myb family transcription factor"/>
    <property type="match status" value="1"/>
</dbReference>
<dbReference type="AlphaFoldDB" id="A0A059CJ51"/>
<evidence type="ECO:0000256" key="5">
    <source>
        <dbReference type="ARBA" id="ARBA00023163"/>
    </source>
</evidence>
<protein>
    <recommendedName>
        <fullName evidence="8">HTH myb-type domain-containing protein</fullName>
    </recommendedName>
</protein>
<dbReference type="Pfam" id="PF00249">
    <property type="entry name" value="Myb_DNA-binding"/>
    <property type="match status" value="1"/>
</dbReference>
<sequence>MYGGSGSGSGSESGGGGGGGVVMTRDPKPRLRWTADLHERFVDAVTRLGGPDKATPKSVHRLMGLKGLTLYHLKSHLQKYRLGQQMRRQNSDDTTKPSDGFPYVQFSPSRMAGSSSQAGHLQPGGEIPIEETLKCQIEVQKRLQEQLEVQKKLQMRIESQGKYLQTILEKAQKSLSLDASGPVNLEATRTQIADFNLAISNFGDHGRGGGGAVAERNNSSNFINMMMSMKEETYERGGHQNHGLAFQIYEGERPQAQDIEAKRSEGSSMIHFDLNIKGGHDFLGAKLGSNMMI</sequence>
<keyword evidence="3" id="KW-0805">Transcription regulation</keyword>
<name>A0A059CJ51_EUCGR</name>
<dbReference type="FunCoup" id="A0A059CJ51">
    <property type="interactions" value="651"/>
</dbReference>
<dbReference type="GO" id="GO:0003700">
    <property type="term" value="F:DNA-binding transcription factor activity"/>
    <property type="evidence" value="ECO:0007669"/>
    <property type="project" value="InterPro"/>
</dbReference>
<dbReference type="PANTHER" id="PTHR31499:SF23">
    <property type="entry name" value="MYB FAMILY TRANSCRIPTION FACTOR PHL11"/>
    <property type="match status" value="1"/>
</dbReference>
<comment type="subcellular location">
    <subcellularLocation>
        <location evidence="1">Nucleus</location>
    </subcellularLocation>
</comment>
<dbReference type="OMA" id="LMDYMHG"/>
<feature type="region of interest" description="Disordered" evidence="7">
    <location>
        <begin position="1"/>
        <end position="27"/>
    </location>
</feature>
<dbReference type="GO" id="GO:0005634">
    <property type="term" value="C:nucleus"/>
    <property type="evidence" value="ECO:0007669"/>
    <property type="project" value="UniProtKB-SubCell"/>
</dbReference>
<gene>
    <name evidence="9" type="ORF">EUGRSUZ_D02611</name>
</gene>
<comment type="similarity">
    <text evidence="2">Belongs to the MYB-CC family.</text>
</comment>
<keyword evidence="5" id="KW-0804">Transcription</keyword>
<evidence type="ECO:0000256" key="1">
    <source>
        <dbReference type="ARBA" id="ARBA00004123"/>
    </source>
</evidence>
<dbReference type="SUPFAM" id="SSF46689">
    <property type="entry name" value="Homeodomain-like"/>
    <property type="match status" value="1"/>
</dbReference>
<proteinExistence type="inferred from homology"/>
<dbReference type="OrthoDB" id="551907at2759"/>
<dbReference type="Pfam" id="PF14379">
    <property type="entry name" value="Myb_CC_LHEQLE"/>
    <property type="match status" value="1"/>
</dbReference>
<dbReference type="eggNOG" id="ENOG502RIH2">
    <property type="taxonomic scope" value="Eukaryota"/>
</dbReference>
<dbReference type="KEGG" id="egr:104442369"/>
<dbReference type="InterPro" id="IPR009057">
    <property type="entry name" value="Homeodomain-like_sf"/>
</dbReference>
<dbReference type="PANTHER" id="PTHR31499">
    <property type="entry name" value="MYB FAMILY TRANSCRIPTION FACTOR PHL11"/>
    <property type="match status" value="1"/>
</dbReference>
<dbReference type="Gramene" id="KCW78458">
    <property type="protein sequence ID" value="KCW78458"/>
    <property type="gene ID" value="EUGRSUZ_D02611"/>
</dbReference>
<dbReference type="InterPro" id="IPR046955">
    <property type="entry name" value="PHR1-like"/>
</dbReference>
<dbReference type="InterPro" id="IPR006447">
    <property type="entry name" value="Myb_dom_plants"/>
</dbReference>
<evidence type="ECO:0000256" key="6">
    <source>
        <dbReference type="ARBA" id="ARBA00023242"/>
    </source>
</evidence>